<keyword evidence="6" id="KW-1185">Reference proteome</keyword>
<dbReference type="InterPro" id="IPR002058">
    <property type="entry name" value="PAP_assoc"/>
</dbReference>
<dbReference type="SUPFAM" id="SSF81631">
    <property type="entry name" value="PAP/OAS1 substrate-binding domain"/>
    <property type="match status" value="1"/>
</dbReference>
<gene>
    <name evidence="5" type="primary">TUT7</name>
    <name evidence="5" type="ORF">SPIL2461_LOCUS8960</name>
</gene>
<keyword evidence="3" id="KW-0460">Magnesium</keyword>
<feature type="domain" description="PAP-associated" evidence="4">
    <location>
        <begin position="27"/>
        <end position="79"/>
    </location>
</feature>
<evidence type="ECO:0000256" key="3">
    <source>
        <dbReference type="ARBA" id="ARBA00022842"/>
    </source>
</evidence>
<dbReference type="OrthoDB" id="417698at2759"/>
<evidence type="ECO:0000313" key="6">
    <source>
        <dbReference type="Proteomes" id="UP000649617"/>
    </source>
</evidence>
<dbReference type="PANTHER" id="PTHR12271:SF66">
    <property type="entry name" value="TERMINAL URIDYLYLTRANSFERASE TAILOR"/>
    <property type="match status" value="1"/>
</dbReference>
<dbReference type="GO" id="GO:0031123">
    <property type="term" value="P:RNA 3'-end processing"/>
    <property type="evidence" value="ECO:0007669"/>
    <property type="project" value="TreeGrafter"/>
</dbReference>
<reference evidence="5" key="1">
    <citation type="submission" date="2021-02" db="EMBL/GenBank/DDBJ databases">
        <authorList>
            <person name="Dougan E. K."/>
            <person name="Rhodes N."/>
            <person name="Thang M."/>
            <person name="Chan C."/>
        </authorList>
    </citation>
    <scope>NUCLEOTIDE SEQUENCE</scope>
</reference>
<accession>A0A812QFU3</accession>
<dbReference type="Gene3D" id="1.10.1410.10">
    <property type="match status" value="1"/>
</dbReference>
<feature type="non-terminal residue" evidence="5">
    <location>
        <position position="1"/>
    </location>
</feature>
<evidence type="ECO:0000313" key="5">
    <source>
        <dbReference type="EMBL" id="CAE7369294.1"/>
    </source>
</evidence>
<dbReference type="AlphaFoldDB" id="A0A812QFU3"/>
<proteinExistence type="predicted"/>
<name>A0A812QFU3_SYMPI</name>
<keyword evidence="2" id="KW-0479">Metal-binding</keyword>
<dbReference type="Proteomes" id="UP000649617">
    <property type="component" value="Unassembled WGS sequence"/>
</dbReference>
<comment type="caution">
    <text evidence="5">The sequence shown here is derived from an EMBL/GenBank/DDBJ whole genome shotgun (WGS) entry which is preliminary data.</text>
</comment>
<evidence type="ECO:0000256" key="1">
    <source>
        <dbReference type="ARBA" id="ARBA00022679"/>
    </source>
</evidence>
<dbReference type="Pfam" id="PF03828">
    <property type="entry name" value="PAP_assoc"/>
    <property type="match status" value="1"/>
</dbReference>
<protein>
    <submittedName>
        <fullName evidence="5">TUT7 protein</fullName>
    </submittedName>
</protein>
<dbReference type="GO" id="GO:0046872">
    <property type="term" value="F:metal ion binding"/>
    <property type="evidence" value="ECO:0007669"/>
    <property type="project" value="UniProtKB-KW"/>
</dbReference>
<dbReference type="PANTHER" id="PTHR12271">
    <property type="entry name" value="POLY A POLYMERASE CID PAP -RELATED"/>
    <property type="match status" value="1"/>
</dbReference>
<feature type="non-terminal residue" evidence="5">
    <location>
        <position position="95"/>
    </location>
</feature>
<dbReference type="EMBL" id="CAJNIZ010015091">
    <property type="protein sequence ID" value="CAE7369294.1"/>
    <property type="molecule type" value="Genomic_DNA"/>
</dbReference>
<sequence length="95" mass="11300">SNDVWETKFFDKIEQLPPSENKSSVPELLYGFFKFYSEEFDWTQSAVCIRASNPVNKYHLHTNSYPEQWYIEDPFDLKHNLGAKCSRQGKEYILQ</sequence>
<keyword evidence="1" id="KW-0808">Transferase</keyword>
<evidence type="ECO:0000256" key="2">
    <source>
        <dbReference type="ARBA" id="ARBA00022723"/>
    </source>
</evidence>
<evidence type="ECO:0000259" key="4">
    <source>
        <dbReference type="Pfam" id="PF03828"/>
    </source>
</evidence>
<organism evidence="5 6">
    <name type="scientific">Symbiodinium pilosum</name>
    <name type="common">Dinoflagellate</name>
    <dbReference type="NCBI Taxonomy" id="2952"/>
    <lineage>
        <taxon>Eukaryota</taxon>
        <taxon>Sar</taxon>
        <taxon>Alveolata</taxon>
        <taxon>Dinophyceae</taxon>
        <taxon>Suessiales</taxon>
        <taxon>Symbiodiniaceae</taxon>
        <taxon>Symbiodinium</taxon>
    </lineage>
</organism>
<dbReference type="GO" id="GO:0050265">
    <property type="term" value="F:RNA uridylyltransferase activity"/>
    <property type="evidence" value="ECO:0007669"/>
    <property type="project" value="TreeGrafter"/>
</dbReference>